<reference evidence="1" key="1">
    <citation type="submission" date="2015-01" db="EMBL/GenBank/DDBJ databases">
        <title>Comparative genome analysis of Bacillus coagulans HM-08, Clostridium butyricum HM-68, Bacillus subtilis HM-66 and Bacillus licheniformis BL-09.</title>
        <authorList>
            <person name="Zhang H."/>
        </authorList>
    </citation>
    <scope>NUCLEOTIDE SEQUENCE [LARGE SCALE GENOMIC DNA]</scope>
    <source>
        <strain evidence="1">HM-08</strain>
    </source>
</reference>
<reference evidence="2" key="4">
    <citation type="submission" date="2016-01" db="EMBL/GenBank/DDBJ databases">
        <authorList>
            <person name="Oliw E.H."/>
        </authorList>
    </citation>
    <scope>NUCLEOTIDE SEQUENCE [LARGE SCALE GENOMIC DNA]</scope>
    <source>
        <strain evidence="2">GED7749B</strain>
    </source>
</reference>
<accession>A0A0C5CJ20</accession>
<sequence>MISRFTNEKDFQQVFVKKEVLATPAICQTSFGALQVTGTVTVNAFLFWVRFPHFSSYALYSSKAIEFKTKDLVPFT</sequence>
<dbReference type="Proteomes" id="UP000032024">
    <property type="component" value="Chromosome"/>
</dbReference>
<organism evidence="2 4">
    <name type="scientific">Heyndrickxia coagulans</name>
    <name type="common">Weizmannia coagulans</name>
    <dbReference type="NCBI Taxonomy" id="1398"/>
    <lineage>
        <taxon>Bacteria</taxon>
        <taxon>Bacillati</taxon>
        <taxon>Bacillota</taxon>
        <taxon>Bacilli</taxon>
        <taxon>Bacillales</taxon>
        <taxon>Bacillaceae</taxon>
        <taxon>Heyndrickxia</taxon>
    </lineage>
</organism>
<evidence type="ECO:0000313" key="1">
    <source>
        <dbReference type="EMBL" id="AJO21387.1"/>
    </source>
</evidence>
<reference evidence="4" key="3">
    <citation type="submission" date="2016-01" db="EMBL/GenBank/DDBJ databases">
        <authorList>
            <person name="Mitreva M."/>
            <person name="Pepin K.H."/>
            <person name="Mihindukulasuriya K.A."/>
            <person name="Fulton R."/>
            <person name="Fronick C."/>
            <person name="O'Laughlin M."/>
            <person name="Miner T."/>
            <person name="Herter B."/>
            <person name="Rosa B.A."/>
            <person name="Cordes M."/>
            <person name="Tomlinson C."/>
            <person name="Wollam A."/>
            <person name="Palsikar V.B."/>
            <person name="Mardis E.R."/>
            <person name="Wilson R.K."/>
        </authorList>
    </citation>
    <scope>NUCLEOTIDE SEQUENCE [LARGE SCALE GENOMIC DNA]</scope>
    <source>
        <strain evidence="4">GED7749B</strain>
    </source>
</reference>
<dbReference type="PATRIC" id="fig|1398.18.peg.610"/>
<dbReference type="EMBL" id="LRPN01000013">
    <property type="protein sequence ID" value="KWZ85679.1"/>
    <property type="molecule type" value="Genomic_DNA"/>
</dbReference>
<keyword evidence="3" id="KW-1185">Reference proteome</keyword>
<protein>
    <submittedName>
        <fullName evidence="2">Uncharacterized protein</fullName>
    </submittedName>
</protein>
<dbReference type="EMBL" id="CP010525">
    <property type="protein sequence ID" value="AJO21387.1"/>
    <property type="molecule type" value="Genomic_DNA"/>
</dbReference>
<name>A0A0C5CJ20_HEYCO</name>
<evidence type="ECO:0000313" key="3">
    <source>
        <dbReference type="Proteomes" id="UP000032024"/>
    </source>
</evidence>
<reference evidence="3" key="2">
    <citation type="submission" date="2015-01" db="EMBL/GenBank/DDBJ databases">
        <title>Comparative genome analysis of Bacillus coagulans HM-08, Clostridium butyricum HM-68, Bacillus subtilis HM-66 and Bacillus paralicheniformis BL-09.</title>
        <authorList>
            <person name="Zhang H."/>
        </authorList>
    </citation>
    <scope>NUCLEOTIDE SEQUENCE [LARGE SCALE GENOMIC DNA]</scope>
    <source>
        <strain evidence="3">HM-08</strain>
    </source>
</reference>
<dbReference type="AlphaFoldDB" id="A0A0C5CJ20"/>
<dbReference type="Proteomes" id="UP000070376">
    <property type="component" value="Unassembled WGS sequence"/>
</dbReference>
<proteinExistence type="predicted"/>
<evidence type="ECO:0000313" key="4">
    <source>
        <dbReference type="Proteomes" id="UP000070376"/>
    </source>
</evidence>
<gene>
    <name evidence="2" type="ORF">HMPREF3213_00339</name>
    <name evidence="1" type="ORF">SB48_HM08orf00911</name>
</gene>
<evidence type="ECO:0000313" key="2">
    <source>
        <dbReference type="EMBL" id="KWZ85679.1"/>
    </source>
</evidence>